<dbReference type="Pfam" id="PF06839">
    <property type="entry name" value="Zn_ribbon_GRF"/>
    <property type="match status" value="1"/>
</dbReference>
<dbReference type="InterPro" id="IPR010666">
    <property type="entry name" value="Znf_GRF"/>
</dbReference>
<dbReference type="Proteomes" id="UP000187609">
    <property type="component" value="Unassembled WGS sequence"/>
</dbReference>
<gene>
    <name evidence="7" type="ORF">A4A49_59959</name>
</gene>
<evidence type="ECO:0000313" key="8">
    <source>
        <dbReference type="Proteomes" id="UP000187609"/>
    </source>
</evidence>
<comment type="caution">
    <text evidence="7">The sequence shown here is derived from an EMBL/GenBank/DDBJ whole genome shotgun (WGS) entry which is preliminary data.</text>
</comment>
<accession>A0A1J6I4N0</accession>
<keyword evidence="5" id="KW-0175">Coiled coil</keyword>
<keyword evidence="3" id="KW-0862">Zinc</keyword>
<name>A0A1J6I4N0_NICAT</name>
<proteinExistence type="predicted"/>
<dbReference type="PROSITE" id="PS51999">
    <property type="entry name" value="ZF_GRF"/>
    <property type="match status" value="1"/>
</dbReference>
<protein>
    <recommendedName>
        <fullName evidence="6">GRF-type domain-containing protein</fullName>
    </recommendedName>
</protein>
<reference evidence="7" key="1">
    <citation type="submission" date="2016-11" db="EMBL/GenBank/DDBJ databases">
        <title>The genome of Nicotiana attenuata.</title>
        <authorList>
            <person name="Xu S."/>
            <person name="Brockmoeller T."/>
            <person name="Gaquerel E."/>
            <person name="Navarro A."/>
            <person name="Kuhl H."/>
            <person name="Gase K."/>
            <person name="Ling Z."/>
            <person name="Zhou W."/>
            <person name="Kreitzer C."/>
            <person name="Stanke M."/>
            <person name="Tang H."/>
            <person name="Lyons E."/>
            <person name="Pandey P."/>
            <person name="Pandey S.P."/>
            <person name="Timmermann B."/>
            <person name="Baldwin I.T."/>
        </authorList>
    </citation>
    <scope>NUCLEOTIDE SEQUENCE [LARGE SCALE GENOMIC DNA]</scope>
    <source>
        <strain evidence="7">UT</strain>
    </source>
</reference>
<organism evidence="7 8">
    <name type="scientific">Nicotiana attenuata</name>
    <name type="common">Coyote tobacco</name>
    <dbReference type="NCBI Taxonomy" id="49451"/>
    <lineage>
        <taxon>Eukaryota</taxon>
        <taxon>Viridiplantae</taxon>
        <taxon>Streptophyta</taxon>
        <taxon>Embryophyta</taxon>
        <taxon>Tracheophyta</taxon>
        <taxon>Spermatophyta</taxon>
        <taxon>Magnoliopsida</taxon>
        <taxon>eudicotyledons</taxon>
        <taxon>Gunneridae</taxon>
        <taxon>Pentapetalae</taxon>
        <taxon>asterids</taxon>
        <taxon>lamiids</taxon>
        <taxon>Solanales</taxon>
        <taxon>Solanaceae</taxon>
        <taxon>Nicotianoideae</taxon>
        <taxon>Nicotianeae</taxon>
        <taxon>Nicotiana</taxon>
    </lineage>
</organism>
<keyword evidence="8" id="KW-1185">Reference proteome</keyword>
<evidence type="ECO:0000313" key="7">
    <source>
        <dbReference type="EMBL" id="OIS99980.1"/>
    </source>
</evidence>
<evidence type="ECO:0000259" key="6">
    <source>
        <dbReference type="PROSITE" id="PS51999"/>
    </source>
</evidence>
<evidence type="ECO:0000256" key="2">
    <source>
        <dbReference type="ARBA" id="ARBA00022771"/>
    </source>
</evidence>
<evidence type="ECO:0000256" key="4">
    <source>
        <dbReference type="PROSITE-ProRule" id="PRU01343"/>
    </source>
</evidence>
<feature type="coiled-coil region" evidence="5">
    <location>
        <begin position="65"/>
        <end position="120"/>
    </location>
</feature>
<dbReference type="AlphaFoldDB" id="A0A1J6I4N0"/>
<dbReference type="GO" id="GO:0008270">
    <property type="term" value="F:zinc ion binding"/>
    <property type="evidence" value="ECO:0007669"/>
    <property type="project" value="UniProtKB-KW"/>
</dbReference>
<dbReference type="EMBL" id="MJEQ01037189">
    <property type="protein sequence ID" value="OIS99980.1"/>
    <property type="molecule type" value="Genomic_DNA"/>
</dbReference>
<keyword evidence="1" id="KW-0479">Metal-binding</keyword>
<evidence type="ECO:0000256" key="3">
    <source>
        <dbReference type="ARBA" id="ARBA00022833"/>
    </source>
</evidence>
<dbReference type="PANTHER" id="PTHR33248">
    <property type="entry name" value="ZINC ION-BINDING PROTEIN"/>
    <property type="match status" value="1"/>
</dbReference>
<dbReference type="Gramene" id="OIS99980">
    <property type="protein sequence ID" value="OIS99980"/>
    <property type="gene ID" value="A4A49_59959"/>
</dbReference>
<dbReference type="OMA" id="EWHDEEY"/>
<evidence type="ECO:0000256" key="1">
    <source>
        <dbReference type="ARBA" id="ARBA00022723"/>
    </source>
</evidence>
<keyword evidence="2 4" id="KW-0863">Zinc-finger</keyword>
<evidence type="ECO:0000256" key="5">
    <source>
        <dbReference type="SAM" id="Coils"/>
    </source>
</evidence>
<feature type="domain" description="GRF-type" evidence="6">
    <location>
        <begin position="15"/>
        <end position="56"/>
    </location>
</feature>
<dbReference type="SMR" id="A0A1J6I4N0"/>
<sequence length="130" mass="14927">MSVGSSDSINSKKKCRCGFVAHHFTVTTPMNYGRRFYKCPLPKKQGRGYWEWDDVEFPPQAVIVISSQRRKLEAFEIERNRLMKKIADFEASAVIDVETITKLRERLDALEASVVEDNSKIVELRGKVFG</sequence>